<evidence type="ECO:0000256" key="4">
    <source>
        <dbReference type="ARBA" id="ARBA00022547"/>
    </source>
</evidence>
<evidence type="ECO:0000256" key="8">
    <source>
        <dbReference type="ARBA" id="ARBA00023065"/>
    </source>
</evidence>
<dbReference type="PRINTS" id="PR00123">
    <property type="entry name" value="ATPASEA"/>
</dbReference>
<feature type="transmembrane region" description="Helical" evidence="12">
    <location>
        <begin position="34"/>
        <end position="50"/>
    </location>
</feature>
<dbReference type="InterPro" id="IPR045083">
    <property type="entry name" value="ATP_synth_F0_asu_bact/mt"/>
</dbReference>
<dbReference type="GO" id="GO:0005743">
    <property type="term" value="C:mitochondrial inner membrane"/>
    <property type="evidence" value="ECO:0007669"/>
    <property type="project" value="UniProtKB-SubCell"/>
</dbReference>
<comment type="subcellular location">
    <subcellularLocation>
        <location evidence="1">Membrane</location>
        <topology evidence="1">Multi-pass membrane protein</topology>
    </subcellularLocation>
    <subcellularLocation>
        <location evidence="11">Mitochondrion inner membrane</location>
        <topology evidence="11">Multi-pass membrane protein</topology>
    </subcellularLocation>
</comment>
<evidence type="ECO:0000256" key="9">
    <source>
        <dbReference type="ARBA" id="ARBA00023136"/>
    </source>
</evidence>
<keyword evidence="3" id="KW-0813">Transport</keyword>
<evidence type="ECO:0000256" key="7">
    <source>
        <dbReference type="ARBA" id="ARBA00022989"/>
    </source>
</evidence>
<evidence type="ECO:0000256" key="12">
    <source>
        <dbReference type="SAM" id="Phobius"/>
    </source>
</evidence>
<dbReference type="GO" id="GO:0046933">
    <property type="term" value="F:proton-transporting ATP synthase activity, rotational mechanism"/>
    <property type="evidence" value="ECO:0007669"/>
    <property type="project" value="TreeGrafter"/>
</dbReference>
<dbReference type="InterPro" id="IPR035908">
    <property type="entry name" value="F0_ATP_A_sf"/>
</dbReference>
<evidence type="ECO:0000256" key="6">
    <source>
        <dbReference type="ARBA" id="ARBA00022781"/>
    </source>
</evidence>
<evidence type="ECO:0000256" key="11">
    <source>
        <dbReference type="RuleBase" id="RU004450"/>
    </source>
</evidence>
<dbReference type="CDD" id="cd00310">
    <property type="entry name" value="ATP-synt_Fo_a_6"/>
    <property type="match status" value="1"/>
</dbReference>
<feature type="transmembrane region" description="Helical" evidence="12">
    <location>
        <begin position="56"/>
        <end position="80"/>
    </location>
</feature>
<dbReference type="InterPro" id="IPR000568">
    <property type="entry name" value="ATP_synth_F0_asu"/>
</dbReference>
<dbReference type="GO" id="GO:0045259">
    <property type="term" value="C:proton-transporting ATP synthase complex"/>
    <property type="evidence" value="ECO:0007669"/>
    <property type="project" value="UniProtKB-KW"/>
</dbReference>
<gene>
    <name evidence="13" type="primary">ATP6</name>
</gene>
<dbReference type="PANTHER" id="PTHR11410:SF0">
    <property type="entry name" value="ATP SYNTHASE SUBUNIT A"/>
    <property type="match status" value="1"/>
</dbReference>
<dbReference type="PANTHER" id="PTHR11410">
    <property type="entry name" value="ATP SYNTHASE SUBUNIT A"/>
    <property type="match status" value="1"/>
</dbReference>
<evidence type="ECO:0000256" key="5">
    <source>
        <dbReference type="ARBA" id="ARBA00022692"/>
    </source>
</evidence>
<feature type="transmembrane region" description="Helical" evidence="12">
    <location>
        <begin position="140"/>
        <end position="160"/>
    </location>
</feature>
<keyword evidence="7 12" id="KW-1133">Transmembrane helix</keyword>
<feature type="transmembrane region" description="Helical" evidence="12">
    <location>
        <begin position="101"/>
        <end position="120"/>
    </location>
</feature>
<dbReference type="EMBL" id="KT592357">
    <property type="protein sequence ID" value="AMK47816.1"/>
    <property type="molecule type" value="Genomic_DNA"/>
</dbReference>
<evidence type="ECO:0000256" key="1">
    <source>
        <dbReference type="ARBA" id="ARBA00004141"/>
    </source>
</evidence>
<evidence type="ECO:0000313" key="13">
    <source>
        <dbReference type="EMBL" id="AMK47816.1"/>
    </source>
</evidence>
<name>A0A140DJ62_9BILA</name>
<feature type="transmembrane region" description="Helical" evidence="12">
    <location>
        <begin position="167"/>
        <end position="187"/>
    </location>
</feature>
<reference evidence="13" key="1">
    <citation type="journal article" date="2016" name="Zool. Scr.">
        <title>Mitogenomic phylogeny of Acanthocephala reveals novel Class relationships.</title>
        <authorList>
            <person name="Gazi M."/>
            <person name="Kim J."/>
            <person name="Garcia-Varela M."/>
            <person name="Park C."/>
            <person name="Littlewood D.J."/>
            <person name="Park J.-K."/>
        </authorList>
    </citation>
    <scope>NUCLEOTIDE SEQUENCE</scope>
</reference>
<evidence type="ECO:0000256" key="2">
    <source>
        <dbReference type="ARBA" id="ARBA00006810"/>
    </source>
</evidence>
<organism evidence="13">
    <name type="scientific">Centrorhynchus aluconis</name>
    <dbReference type="NCBI Taxonomy" id="1795424"/>
    <lineage>
        <taxon>Eukaryota</taxon>
        <taxon>Metazoa</taxon>
        <taxon>Spiralia</taxon>
        <taxon>Lophotrochozoa</taxon>
        <taxon>Acanthocephala</taxon>
        <taxon>Palaeacanthocephala</taxon>
        <taxon>Polymorphida</taxon>
        <taxon>Centrorhynchidae</taxon>
        <taxon>Centrorhynchus</taxon>
    </lineage>
</organism>
<proteinExistence type="inferred from homology"/>
<keyword evidence="6" id="KW-0375">Hydrogen ion transport</keyword>
<keyword evidence="13" id="KW-0496">Mitochondrion</keyword>
<geneLocation type="mitochondrion" evidence="13"/>
<keyword evidence="10" id="KW-0066">ATP synthesis</keyword>
<comment type="similarity">
    <text evidence="2">Belongs to the ATPase A chain family.</text>
</comment>
<dbReference type="Gene3D" id="1.20.120.220">
    <property type="entry name" value="ATP synthase, F0 complex, subunit A"/>
    <property type="match status" value="1"/>
</dbReference>
<sequence length="188" mass="20510">MSVVNLIGVLGLGIYLRVLVREVLGLLGEKSQESLFSLMMGLAVLGWWMADNLVGLILGISVSVGYGMVLVVGMMMWSWGEMEKMKAMGSELYCGHYMVPGLRGMLALFLPFMELISVVIRPLTLSVRLSTNITSGHVLLAMTSLFAGVSFFVGVSFWAVGWVLGVLEIFVGVLQSGIFTMLVIIYMD</sequence>
<evidence type="ECO:0000256" key="10">
    <source>
        <dbReference type="ARBA" id="ARBA00023310"/>
    </source>
</evidence>
<dbReference type="AlphaFoldDB" id="A0A140DJ62"/>
<keyword evidence="5 12" id="KW-0812">Transmembrane</keyword>
<dbReference type="SUPFAM" id="SSF81336">
    <property type="entry name" value="F1F0 ATP synthase subunit A"/>
    <property type="match status" value="1"/>
</dbReference>
<accession>A0A140DJ62</accession>
<evidence type="ECO:0000256" key="3">
    <source>
        <dbReference type="ARBA" id="ARBA00022448"/>
    </source>
</evidence>
<protein>
    <recommendedName>
        <fullName evidence="11">ATP synthase subunit a</fullName>
    </recommendedName>
</protein>
<keyword evidence="8" id="KW-0406">Ion transport</keyword>
<feature type="transmembrane region" description="Helical" evidence="12">
    <location>
        <begin position="6"/>
        <end position="27"/>
    </location>
</feature>
<dbReference type="Pfam" id="PF00119">
    <property type="entry name" value="ATP-synt_A"/>
    <property type="match status" value="1"/>
</dbReference>
<keyword evidence="4" id="KW-0138">CF(0)</keyword>
<keyword evidence="9 12" id="KW-0472">Membrane</keyword>